<gene>
    <name evidence="2" type="ORF">FIBSPDRAFT_959778</name>
</gene>
<dbReference type="Proteomes" id="UP000076532">
    <property type="component" value="Unassembled WGS sequence"/>
</dbReference>
<reference evidence="2 3" key="1">
    <citation type="journal article" date="2016" name="Mol. Biol. Evol.">
        <title>Comparative Genomics of Early-Diverging Mushroom-Forming Fungi Provides Insights into the Origins of Lignocellulose Decay Capabilities.</title>
        <authorList>
            <person name="Nagy L.G."/>
            <person name="Riley R."/>
            <person name="Tritt A."/>
            <person name="Adam C."/>
            <person name="Daum C."/>
            <person name="Floudas D."/>
            <person name="Sun H."/>
            <person name="Yadav J.S."/>
            <person name="Pangilinan J."/>
            <person name="Larsson K.H."/>
            <person name="Matsuura K."/>
            <person name="Barry K."/>
            <person name="Labutti K."/>
            <person name="Kuo R."/>
            <person name="Ohm R.A."/>
            <person name="Bhattacharya S.S."/>
            <person name="Shirouzu T."/>
            <person name="Yoshinaga Y."/>
            <person name="Martin F.M."/>
            <person name="Grigoriev I.V."/>
            <person name="Hibbett D.S."/>
        </authorList>
    </citation>
    <scope>NUCLEOTIDE SEQUENCE [LARGE SCALE GENOMIC DNA]</scope>
    <source>
        <strain evidence="2 3">CBS 109695</strain>
    </source>
</reference>
<protein>
    <recommendedName>
        <fullName evidence="4">G-protein coupled receptors family 1 profile domain-containing protein</fullName>
    </recommendedName>
</protein>
<feature type="transmembrane region" description="Helical" evidence="1">
    <location>
        <begin position="131"/>
        <end position="153"/>
    </location>
</feature>
<feature type="transmembrane region" description="Helical" evidence="1">
    <location>
        <begin position="173"/>
        <end position="195"/>
    </location>
</feature>
<accession>A0A166D4Y6</accession>
<feature type="transmembrane region" description="Helical" evidence="1">
    <location>
        <begin position="230"/>
        <end position="251"/>
    </location>
</feature>
<evidence type="ECO:0008006" key="4">
    <source>
        <dbReference type="Google" id="ProtNLM"/>
    </source>
</evidence>
<proteinExistence type="predicted"/>
<evidence type="ECO:0000313" key="3">
    <source>
        <dbReference type="Proteomes" id="UP000076532"/>
    </source>
</evidence>
<dbReference type="OrthoDB" id="3038990at2759"/>
<keyword evidence="1" id="KW-0812">Transmembrane</keyword>
<evidence type="ECO:0000256" key="1">
    <source>
        <dbReference type="SAM" id="Phobius"/>
    </source>
</evidence>
<name>A0A166D4Y6_9AGAM</name>
<dbReference type="AlphaFoldDB" id="A0A166D4Y6"/>
<sequence length="320" mass="35115">MDGANEDAKVEDIDTEPDLDTDALKLKALEESDVVLAANLTGYSYDWLLSISGEYQIMSRAGLTWPISIYLLSRITTAAHLLMIVIMIFAPVGNCIPLTAFMATCAATKVVSTSFLFFLRVRAVYLRSRSVTVLFGILWLITAILNIITDASIRAEPHTSAQHCMGFRIHNSSYPSISSFVFDTFVFIAISYRLAADAATEQSWRGRLQSVVTGNGLFNLSRAFMISGQLYYLAIIVFFWVNLAVIGSPLIHAGSHNVLNMPYMVFTNIMACRAFRGVALSILEGSQTNSGLSSTRIAAAFELAPFPKVPSVQDTKLNIP</sequence>
<dbReference type="EMBL" id="KV417619">
    <property type="protein sequence ID" value="KZP14321.1"/>
    <property type="molecule type" value="Genomic_DNA"/>
</dbReference>
<keyword evidence="3" id="KW-1185">Reference proteome</keyword>
<keyword evidence="1" id="KW-1133">Transmembrane helix</keyword>
<feature type="transmembrane region" description="Helical" evidence="1">
    <location>
        <begin position="67"/>
        <end position="90"/>
    </location>
</feature>
<keyword evidence="1" id="KW-0472">Membrane</keyword>
<evidence type="ECO:0000313" key="2">
    <source>
        <dbReference type="EMBL" id="KZP14321.1"/>
    </source>
</evidence>
<organism evidence="2 3">
    <name type="scientific">Athelia psychrophila</name>
    <dbReference type="NCBI Taxonomy" id="1759441"/>
    <lineage>
        <taxon>Eukaryota</taxon>
        <taxon>Fungi</taxon>
        <taxon>Dikarya</taxon>
        <taxon>Basidiomycota</taxon>
        <taxon>Agaricomycotina</taxon>
        <taxon>Agaricomycetes</taxon>
        <taxon>Agaricomycetidae</taxon>
        <taxon>Atheliales</taxon>
        <taxon>Atheliaceae</taxon>
        <taxon>Athelia</taxon>
    </lineage>
</organism>
<feature type="transmembrane region" description="Helical" evidence="1">
    <location>
        <begin position="96"/>
        <end position="119"/>
    </location>
</feature>